<comment type="caution">
    <text evidence="2">The sequence shown here is derived from an EMBL/GenBank/DDBJ whole genome shotgun (WGS) entry which is preliminary data.</text>
</comment>
<evidence type="ECO:0000256" key="1">
    <source>
        <dbReference type="SAM" id="MobiDB-lite"/>
    </source>
</evidence>
<gene>
    <name evidence="2" type="ORF">BDP27DRAFT_1046880</name>
</gene>
<protein>
    <submittedName>
        <fullName evidence="2">Uncharacterized protein</fullName>
    </submittedName>
</protein>
<name>A0A9P5PIA9_9AGAR</name>
<dbReference type="AlphaFoldDB" id="A0A9P5PIA9"/>
<keyword evidence="3" id="KW-1185">Reference proteome</keyword>
<feature type="compositionally biased region" description="Basic residues" evidence="1">
    <location>
        <begin position="155"/>
        <end position="168"/>
    </location>
</feature>
<evidence type="ECO:0000313" key="3">
    <source>
        <dbReference type="Proteomes" id="UP000772434"/>
    </source>
</evidence>
<evidence type="ECO:0000313" key="2">
    <source>
        <dbReference type="EMBL" id="KAF9066194.1"/>
    </source>
</evidence>
<dbReference type="Proteomes" id="UP000772434">
    <property type="component" value="Unassembled WGS sequence"/>
</dbReference>
<sequence length="179" mass="19517">MSRNVNLVGINGAKLEDLLETEDLGSLNYESADHTIRSLSHPFASDLTGWYGRGISTVSAAHMHTTHSSLSFRRGPTNGLSFVTLASLPFTPLHLHLEKSGPLICAYPCCIIIGLLLDSCVGFATETHRSSLISFSQLFFFLLLGPEVTAKGWMRGHRPRSAQKHRTLRGQDGADTGQP</sequence>
<reference evidence="2" key="1">
    <citation type="submission" date="2020-11" db="EMBL/GenBank/DDBJ databases">
        <authorList>
            <consortium name="DOE Joint Genome Institute"/>
            <person name="Ahrendt S."/>
            <person name="Riley R."/>
            <person name="Andreopoulos W."/>
            <person name="Labutti K."/>
            <person name="Pangilinan J."/>
            <person name="Ruiz-Duenas F.J."/>
            <person name="Barrasa J.M."/>
            <person name="Sanchez-Garcia M."/>
            <person name="Camarero S."/>
            <person name="Miyauchi S."/>
            <person name="Serrano A."/>
            <person name="Linde D."/>
            <person name="Babiker R."/>
            <person name="Drula E."/>
            <person name="Ayuso-Fernandez I."/>
            <person name="Pacheco R."/>
            <person name="Padilla G."/>
            <person name="Ferreira P."/>
            <person name="Barriuso J."/>
            <person name="Kellner H."/>
            <person name="Castanera R."/>
            <person name="Alfaro M."/>
            <person name="Ramirez L."/>
            <person name="Pisabarro A.G."/>
            <person name="Kuo A."/>
            <person name="Tritt A."/>
            <person name="Lipzen A."/>
            <person name="He G."/>
            <person name="Yan M."/>
            <person name="Ng V."/>
            <person name="Cullen D."/>
            <person name="Martin F."/>
            <person name="Rosso M.-N."/>
            <person name="Henrissat B."/>
            <person name="Hibbett D."/>
            <person name="Martinez A.T."/>
            <person name="Grigoriev I.V."/>
        </authorList>
    </citation>
    <scope>NUCLEOTIDE SEQUENCE</scope>
    <source>
        <strain evidence="2">AH 40177</strain>
    </source>
</reference>
<proteinExistence type="predicted"/>
<organism evidence="2 3">
    <name type="scientific">Rhodocollybia butyracea</name>
    <dbReference type="NCBI Taxonomy" id="206335"/>
    <lineage>
        <taxon>Eukaryota</taxon>
        <taxon>Fungi</taxon>
        <taxon>Dikarya</taxon>
        <taxon>Basidiomycota</taxon>
        <taxon>Agaricomycotina</taxon>
        <taxon>Agaricomycetes</taxon>
        <taxon>Agaricomycetidae</taxon>
        <taxon>Agaricales</taxon>
        <taxon>Marasmiineae</taxon>
        <taxon>Omphalotaceae</taxon>
        <taxon>Rhodocollybia</taxon>
    </lineage>
</organism>
<feature type="region of interest" description="Disordered" evidence="1">
    <location>
        <begin position="155"/>
        <end position="179"/>
    </location>
</feature>
<accession>A0A9P5PIA9</accession>
<dbReference type="EMBL" id="JADNRY010000091">
    <property type="protein sequence ID" value="KAF9066194.1"/>
    <property type="molecule type" value="Genomic_DNA"/>
</dbReference>